<protein>
    <submittedName>
        <fullName evidence="2">Uncharacterized protein</fullName>
    </submittedName>
</protein>
<dbReference type="PANTHER" id="PTHR37710">
    <property type="entry name" value="TRANSMEMBRANE PROTEIN"/>
    <property type="match status" value="1"/>
</dbReference>
<reference evidence="2" key="1">
    <citation type="submission" date="2022-03" db="EMBL/GenBank/DDBJ databases">
        <title>A functionally conserved STORR gene fusion in Papaver species that diverged 16.8 million years ago.</title>
        <authorList>
            <person name="Catania T."/>
        </authorList>
    </citation>
    <scope>NUCLEOTIDE SEQUENCE</scope>
    <source>
        <strain evidence="2">S-191538</strain>
    </source>
</reference>
<gene>
    <name evidence="2" type="ORF">MKW94_003099</name>
</gene>
<accession>A0AA41V7I0</accession>
<name>A0AA41V7I0_PAPNU</name>
<evidence type="ECO:0000256" key="1">
    <source>
        <dbReference type="SAM" id="MobiDB-lite"/>
    </source>
</evidence>
<dbReference type="AlphaFoldDB" id="A0AA41V7I0"/>
<comment type="caution">
    <text evidence="2">The sequence shown here is derived from an EMBL/GenBank/DDBJ whole genome shotgun (WGS) entry which is preliminary data.</text>
</comment>
<keyword evidence="3" id="KW-1185">Reference proteome</keyword>
<dbReference type="Proteomes" id="UP001177140">
    <property type="component" value="Unassembled WGS sequence"/>
</dbReference>
<feature type="compositionally biased region" description="Polar residues" evidence="1">
    <location>
        <begin position="1"/>
        <end position="25"/>
    </location>
</feature>
<evidence type="ECO:0000313" key="3">
    <source>
        <dbReference type="Proteomes" id="UP001177140"/>
    </source>
</evidence>
<sequence length="410" mass="45998">METRTFPSPSTVPSMETKTNTNNNRLGPLHTCGKAILITAHKAYKKAEGLPDPLGSITQAISTFVGPVMHAMLCYLLVVLSFVDDRVLTIENVVENVFPQSRYVFSKIDAFVHTLPTKSENTLENDTKVSKMENRGNTNRRPGPLHTSGNAMVTTAYKACKRAELLPNPIGTTAQKLGRVGRPIFCTMQNHWLGILSYTDDRILYVENAVENVFPPSRFIFNKIDTLVYVFETLPVKFDSAADKLPAVVQRVPYLEWALAQLLLILSFLINTFTDWGVEGANEKEIRIDTNSHDEIATNDRGLTGNKEMCIPNSSGYGTNGNDIVECEENEKENKETYKDILVKRKDVNEEEMNEKKEATSYKTVLEMGMKKNEDEISQQVEAQSDNKEIGGLTCKKMLTSTRINKMVVK</sequence>
<dbReference type="EMBL" id="JAJJMA010153727">
    <property type="protein sequence ID" value="MCL7035147.1"/>
    <property type="molecule type" value="Genomic_DNA"/>
</dbReference>
<proteinExistence type="predicted"/>
<organism evidence="2 3">
    <name type="scientific">Papaver nudicaule</name>
    <name type="common">Iceland poppy</name>
    <dbReference type="NCBI Taxonomy" id="74823"/>
    <lineage>
        <taxon>Eukaryota</taxon>
        <taxon>Viridiplantae</taxon>
        <taxon>Streptophyta</taxon>
        <taxon>Embryophyta</taxon>
        <taxon>Tracheophyta</taxon>
        <taxon>Spermatophyta</taxon>
        <taxon>Magnoliopsida</taxon>
        <taxon>Ranunculales</taxon>
        <taxon>Papaveraceae</taxon>
        <taxon>Papaveroideae</taxon>
        <taxon>Papaver</taxon>
    </lineage>
</organism>
<dbReference type="PANTHER" id="PTHR37710:SF1">
    <property type="entry name" value="TRANSMEMBRANE PROTEIN"/>
    <property type="match status" value="1"/>
</dbReference>
<feature type="region of interest" description="Disordered" evidence="1">
    <location>
        <begin position="1"/>
        <end position="26"/>
    </location>
</feature>
<evidence type="ECO:0000313" key="2">
    <source>
        <dbReference type="EMBL" id="MCL7035147.1"/>
    </source>
</evidence>